<dbReference type="Proteomes" id="UP001499882">
    <property type="component" value="Unassembled WGS sequence"/>
</dbReference>
<dbReference type="SUPFAM" id="SSF52279">
    <property type="entry name" value="Beta-D-glucan exohydrolase, C-terminal domain"/>
    <property type="match status" value="1"/>
</dbReference>
<dbReference type="SUPFAM" id="SSF51445">
    <property type="entry name" value="(Trans)glycosidases"/>
    <property type="match status" value="1"/>
</dbReference>
<dbReference type="PANTHER" id="PTHR42715:SF10">
    <property type="entry name" value="BETA-GLUCOSIDASE"/>
    <property type="match status" value="1"/>
</dbReference>
<dbReference type="Gene3D" id="3.20.20.300">
    <property type="entry name" value="Glycoside hydrolase, family 3, N-terminal domain"/>
    <property type="match status" value="1"/>
</dbReference>
<sequence>MDDPLNARDLDERLARLSLERKVRLLTGATMFTLRGDEEIGLEPMAFSDGPTGVRGLDFTGGPLTCLFPNATLLASSWRTETAEEVGRLLAEEAERQSIHVVLGPTVNLHRTPLGGRLFEAYSEDPLLTGHLAAAYVSGLQSQGIGACVKHLVANEAETDRHGVDSVVDERTLRELYLLPFEIAVDDADPWSVMAAYNKVNGIAATEQGPVNNGILKGEWGWLGLLMSDWFATQTAAPAANGGLDLVMPGPTGPWGPALVAAVEAGEVEEAVIDDHLRRLLLLASRVGALNAPRAWRTDLPEPGGAVRREQLTRLAAEGMTVLANDGSLPLARGASVALIGRPALETTCMGGGSASVRAPHQVSIADGLTEAMDGVTVVDGVAVRARVRAGQFSMRVRMYGESGALLSDHVSEEARTVGFMPDQELAEPVTRVVMSATVPGGARRIGVLAVGRATVTVGEASYDVTLESESDDIGGDFLRPPGWQTDVVLDGPTELVADVTLGGWAGLGLVAEPTPPTDDDAIAAAVAAASAADIAVVVVGLTEEQETEAFDKSTLALPGRQDELVSAVAAAARRTVVVVNAATPVLMPWASEVDAILWAGLPGQEGGHAVAAALLGDIEPAGRLVTSFPAADGASPAWGVAPTAGKLAYEEGVFVGYRGYAAKRAPAPAYWFGQGLGYGDWEYGEVTLADSVVSVDLTNVSARASREVVQVYLQPTEDDQPIRLVGFSTVSLAPGETRSVEVACDPRASRTWDDGAWRPLTGGRLLVARGLGDIRGEVPVPTGDLEAILAELVGRPLDEASQVVTDAGWQVRTFAPGSMLTMDYREDRMNLEHEDGTVTRAFVG</sequence>
<dbReference type="InterPro" id="IPR019800">
    <property type="entry name" value="Glyco_hydro_3_AS"/>
</dbReference>
<evidence type="ECO:0000313" key="6">
    <source>
        <dbReference type="EMBL" id="GAA4724517.1"/>
    </source>
</evidence>
<dbReference type="InterPro" id="IPR050288">
    <property type="entry name" value="Cellulose_deg_GH3"/>
</dbReference>
<dbReference type="Gene3D" id="3.30.10.10">
    <property type="entry name" value="Trypsin Inhibitor V, subunit A"/>
    <property type="match status" value="1"/>
</dbReference>
<keyword evidence="2 4" id="KW-0378">Hydrolase</keyword>
<dbReference type="InterPro" id="IPR013783">
    <property type="entry name" value="Ig-like_fold"/>
</dbReference>
<protein>
    <submittedName>
        <fullName evidence="6">Glycoside hydrolase family 3 C-terminal domain-containing protein</fullName>
    </submittedName>
</protein>
<dbReference type="InterPro" id="IPR036962">
    <property type="entry name" value="Glyco_hydro_3_N_sf"/>
</dbReference>
<dbReference type="Pfam" id="PF01915">
    <property type="entry name" value="Glyco_hydro_3_C"/>
    <property type="match status" value="1"/>
</dbReference>
<dbReference type="RefSeq" id="WP_345524818.1">
    <property type="nucleotide sequence ID" value="NZ_BAABKN010000004.1"/>
</dbReference>
<evidence type="ECO:0000256" key="3">
    <source>
        <dbReference type="ARBA" id="ARBA00023277"/>
    </source>
</evidence>
<keyword evidence="7" id="KW-1185">Reference proteome</keyword>
<organism evidence="6 7">
    <name type="scientific">Nocardioides endophyticus</name>
    <dbReference type="NCBI Taxonomy" id="1353775"/>
    <lineage>
        <taxon>Bacteria</taxon>
        <taxon>Bacillati</taxon>
        <taxon>Actinomycetota</taxon>
        <taxon>Actinomycetes</taxon>
        <taxon>Propionibacteriales</taxon>
        <taxon>Nocardioidaceae</taxon>
        <taxon>Nocardioides</taxon>
    </lineage>
</organism>
<comment type="similarity">
    <text evidence="1 4">Belongs to the glycosyl hydrolase 3 family.</text>
</comment>
<dbReference type="PROSITE" id="PS00775">
    <property type="entry name" value="GLYCOSYL_HYDROL_F3"/>
    <property type="match status" value="1"/>
</dbReference>
<keyword evidence="4" id="KW-0326">Glycosidase</keyword>
<evidence type="ECO:0000256" key="2">
    <source>
        <dbReference type="ARBA" id="ARBA00022801"/>
    </source>
</evidence>
<dbReference type="PRINTS" id="PR00133">
    <property type="entry name" value="GLHYDRLASE3"/>
</dbReference>
<dbReference type="GO" id="GO:0016787">
    <property type="term" value="F:hydrolase activity"/>
    <property type="evidence" value="ECO:0007669"/>
    <property type="project" value="UniProtKB-KW"/>
</dbReference>
<dbReference type="SMART" id="SM01217">
    <property type="entry name" value="Fn3_like"/>
    <property type="match status" value="1"/>
</dbReference>
<dbReference type="InterPro" id="IPR036881">
    <property type="entry name" value="Glyco_hydro_3_C_sf"/>
</dbReference>
<gene>
    <name evidence="6" type="ORF">GCM10023350_03590</name>
</gene>
<name>A0ABP8YC17_9ACTN</name>
<feature type="domain" description="Fibronectin type III-like" evidence="5">
    <location>
        <begin position="708"/>
        <end position="772"/>
    </location>
</feature>
<evidence type="ECO:0000313" key="7">
    <source>
        <dbReference type="Proteomes" id="UP001499882"/>
    </source>
</evidence>
<dbReference type="Gene3D" id="2.60.120.380">
    <property type="match status" value="1"/>
</dbReference>
<dbReference type="PANTHER" id="PTHR42715">
    <property type="entry name" value="BETA-GLUCOSIDASE"/>
    <property type="match status" value="1"/>
</dbReference>
<dbReference type="InterPro" id="IPR002772">
    <property type="entry name" value="Glyco_hydro_3_C"/>
</dbReference>
<proteinExistence type="inferred from homology"/>
<dbReference type="InterPro" id="IPR001764">
    <property type="entry name" value="Glyco_hydro_3_N"/>
</dbReference>
<dbReference type="Pfam" id="PF00933">
    <property type="entry name" value="Glyco_hydro_3"/>
    <property type="match status" value="1"/>
</dbReference>
<evidence type="ECO:0000259" key="5">
    <source>
        <dbReference type="SMART" id="SM01217"/>
    </source>
</evidence>
<evidence type="ECO:0000256" key="4">
    <source>
        <dbReference type="RuleBase" id="RU361161"/>
    </source>
</evidence>
<dbReference type="Gene3D" id="2.60.40.10">
    <property type="entry name" value="Immunoglobulins"/>
    <property type="match status" value="1"/>
</dbReference>
<dbReference type="EMBL" id="BAABKN010000004">
    <property type="protein sequence ID" value="GAA4724517.1"/>
    <property type="molecule type" value="Genomic_DNA"/>
</dbReference>
<evidence type="ECO:0000256" key="1">
    <source>
        <dbReference type="ARBA" id="ARBA00005336"/>
    </source>
</evidence>
<dbReference type="InterPro" id="IPR017853">
    <property type="entry name" value="GH"/>
</dbReference>
<accession>A0ABP8YC17</accession>
<dbReference type="Pfam" id="PF14310">
    <property type="entry name" value="Fn3-like"/>
    <property type="match status" value="1"/>
</dbReference>
<keyword evidence="3" id="KW-0119">Carbohydrate metabolism</keyword>
<reference evidence="7" key="1">
    <citation type="journal article" date="2019" name="Int. J. Syst. Evol. Microbiol.">
        <title>The Global Catalogue of Microorganisms (GCM) 10K type strain sequencing project: providing services to taxonomists for standard genome sequencing and annotation.</title>
        <authorList>
            <consortium name="The Broad Institute Genomics Platform"/>
            <consortium name="The Broad Institute Genome Sequencing Center for Infectious Disease"/>
            <person name="Wu L."/>
            <person name="Ma J."/>
        </authorList>
    </citation>
    <scope>NUCLEOTIDE SEQUENCE [LARGE SCALE GENOMIC DNA]</scope>
    <source>
        <strain evidence="7">JCM 18532</strain>
    </source>
</reference>
<dbReference type="InterPro" id="IPR026891">
    <property type="entry name" value="Fn3-like"/>
</dbReference>
<dbReference type="Gene3D" id="3.40.50.1700">
    <property type="entry name" value="Glycoside hydrolase family 3 C-terminal domain"/>
    <property type="match status" value="1"/>
</dbReference>
<comment type="caution">
    <text evidence="6">The sequence shown here is derived from an EMBL/GenBank/DDBJ whole genome shotgun (WGS) entry which is preliminary data.</text>
</comment>